<name>A0A7V8SWG4_9BACT</name>
<keyword evidence="3" id="KW-1185">Reference proteome</keyword>
<keyword evidence="1" id="KW-0812">Transmembrane</keyword>
<sequence>MRRFLKTRPRQIWRSWYIFFFQIPWLAETIFCALDFYLGTRALLRSSRPGTFSAHDLAQYRTAWSQPRALASMINWYRAAGRYRTRFADKTVRVPTRILWGERDQFLMSEMARESLRYCMHGELCSFPDATHWLQHEEPAKVSELLVKFFLSGSPPSETT</sequence>
<dbReference type="Proteomes" id="UP000567293">
    <property type="component" value="Unassembled WGS sequence"/>
</dbReference>
<dbReference type="AlphaFoldDB" id="A0A7V8SWG4"/>
<feature type="transmembrane region" description="Helical" evidence="1">
    <location>
        <begin position="16"/>
        <end position="38"/>
    </location>
</feature>
<protein>
    <recommendedName>
        <fullName evidence="4">Alpha/beta hydrolase</fullName>
    </recommendedName>
</protein>
<dbReference type="PANTHER" id="PTHR43329">
    <property type="entry name" value="EPOXIDE HYDROLASE"/>
    <property type="match status" value="1"/>
</dbReference>
<proteinExistence type="predicted"/>
<accession>A0A7V8SWG4</accession>
<evidence type="ECO:0008006" key="4">
    <source>
        <dbReference type="Google" id="ProtNLM"/>
    </source>
</evidence>
<evidence type="ECO:0000256" key="1">
    <source>
        <dbReference type="SAM" id="Phobius"/>
    </source>
</evidence>
<keyword evidence="1" id="KW-0472">Membrane</keyword>
<keyword evidence="1" id="KW-1133">Transmembrane helix</keyword>
<gene>
    <name evidence="2" type="ORF">HRJ53_09775</name>
</gene>
<dbReference type="InterPro" id="IPR029058">
    <property type="entry name" value="AB_hydrolase_fold"/>
</dbReference>
<comment type="caution">
    <text evidence="2">The sequence shown here is derived from an EMBL/GenBank/DDBJ whole genome shotgun (WGS) entry which is preliminary data.</text>
</comment>
<organism evidence="2 3">
    <name type="scientific">Candidatus Acidiferrum panamense</name>
    <dbReference type="NCBI Taxonomy" id="2741543"/>
    <lineage>
        <taxon>Bacteria</taxon>
        <taxon>Pseudomonadati</taxon>
        <taxon>Acidobacteriota</taxon>
        <taxon>Terriglobia</taxon>
        <taxon>Candidatus Acidiferrales</taxon>
        <taxon>Candidatus Acidiferrum</taxon>
    </lineage>
</organism>
<dbReference type="EMBL" id="JACDQQ010000939">
    <property type="protein sequence ID" value="MBA0085275.1"/>
    <property type="molecule type" value="Genomic_DNA"/>
</dbReference>
<evidence type="ECO:0000313" key="2">
    <source>
        <dbReference type="EMBL" id="MBA0085275.1"/>
    </source>
</evidence>
<dbReference type="Gene3D" id="3.40.50.1820">
    <property type="entry name" value="alpha/beta hydrolase"/>
    <property type="match status" value="1"/>
</dbReference>
<reference evidence="2" key="1">
    <citation type="submission" date="2020-06" db="EMBL/GenBank/DDBJ databases">
        <title>Legume-microbial interactions unlock mineral nutrients during tropical forest succession.</title>
        <authorList>
            <person name="Epihov D.Z."/>
        </authorList>
    </citation>
    <scope>NUCLEOTIDE SEQUENCE [LARGE SCALE GENOMIC DNA]</scope>
    <source>
        <strain evidence="2">Pan2503</strain>
    </source>
</reference>
<evidence type="ECO:0000313" key="3">
    <source>
        <dbReference type="Proteomes" id="UP000567293"/>
    </source>
</evidence>
<dbReference type="SUPFAM" id="SSF53474">
    <property type="entry name" value="alpha/beta-Hydrolases"/>
    <property type="match status" value="1"/>
</dbReference>